<dbReference type="AlphaFoldDB" id="A0A438JXW3"/>
<feature type="domain" description="Fe2OG dioxygenase" evidence="5">
    <location>
        <begin position="151"/>
        <end position="252"/>
    </location>
</feature>
<reference evidence="6 7" key="1">
    <citation type="journal article" date="2018" name="PLoS Genet.">
        <title>Population sequencing reveals clonal diversity and ancestral inbreeding in the grapevine cultivar Chardonnay.</title>
        <authorList>
            <person name="Roach M.J."/>
            <person name="Johnson D.L."/>
            <person name="Bohlmann J."/>
            <person name="van Vuuren H.J."/>
            <person name="Jones S.J."/>
            <person name="Pretorius I.S."/>
            <person name="Schmidt S.A."/>
            <person name="Borneman A.R."/>
        </authorList>
    </citation>
    <scope>NUCLEOTIDE SEQUENCE [LARGE SCALE GENOMIC DNA]</scope>
    <source>
        <strain evidence="7">cv. Chardonnay</strain>
        <tissue evidence="6">Leaf</tissue>
    </source>
</reference>
<dbReference type="EMBL" id="QGNW01000023">
    <property type="protein sequence ID" value="RVX13792.1"/>
    <property type="molecule type" value="Genomic_DNA"/>
</dbReference>
<keyword evidence="2 4" id="KW-0479">Metal-binding</keyword>
<evidence type="ECO:0000256" key="4">
    <source>
        <dbReference type="RuleBase" id="RU003682"/>
    </source>
</evidence>
<dbReference type="InterPro" id="IPR044861">
    <property type="entry name" value="IPNS-like_FE2OG_OXY"/>
</dbReference>
<evidence type="ECO:0000259" key="5">
    <source>
        <dbReference type="PROSITE" id="PS51471"/>
    </source>
</evidence>
<dbReference type="InterPro" id="IPR005123">
    <property type="entry name" value="Oxoglu/Fe-dep_dioxygenase_dom"/>
</dbReference>
<keyword evidence="3 4" id="KW-0408">Iron</keyword>
<organism evidence="6 7">
    <name type="scientific">Vitis vinifera</name>
    <name type="common">Grape</name>
    <dbReference type="NCBI Taxonomy" id="29760"/>
    <lineage>
        <taxon>Eukaryota</taxon>
        <taxon>Viridiplantae</taxon>
        <taxon>Streptophyta</taxon>
        <taxon>Embryophyta</taxon>
        <taxon>Tracheophyta</taxon>
        <taxon>Spermatophyta</taxon>
        <taxon>Magnoliopsida</taxon>
        <taxon>eudicotyledons</taxon>
        <taxon>Gunneridae</taxon>
        <taxon>Pentapetalae</taxon>
        <taxon>rosids</taxon>
        <taxon>Vitales</taxon>
        <taxon>Vitaceae</taxon>
        <taxon>Viteae</taxon>
        <taxon>Vitis</taxon>
    </lineage>
</organism>
<proteinExistence type="inferred from homology"/>
<sequence length="305" mass="34820">MDTKAENGVMQEHQELGWGKSLPVPSVQEIVKNDSQSVPERYIQEHKNRPLGSDSCSISSQIPIIDLHLLACGDEDERTKLNFACKEWGFFQVINHGVAEEVLQKMKTAVAAFFELPLEEKRNILWQKMIFKDMAKDMEAIEEYATEMHKVTEEILGNLSLLMGMDKDGLRLLHAEMKQAMRLNYYPTCSRPDLVLGTQGGWVPVKPIPNALVVNIGDAIEAWSNGMYKSIEHRAVTNEKRARMSIATFLIPEDDVEIGPVDSVVSTYHQPVMYKKIKYLDYLRYTLSREMDGKAHTEFLKLENE</sequence>
<dbReference type="Pfam" id="PF14226">
    <property type="entry name" value="DIOX_N"/>
    <property type="match status" value="1"/>
</dbReference>
<gene>
    <name evidence="6" type="primary">SRG1_10</name>
    <name evidence="6" type="ORF">CK203_010161</name>
</gene>
<dbReference type="PROSITE" id="PS51471">
    <property type="entry name" value="FE2OG_OXY"/>
    <property type="match status" value="1"/>
</dbReference>
<dbReference type="InterPro" id="IPR027443">
    <property type="entry name" value="IPNS-like_sf"/>
</dbReference>
<dbReference type="Gene3D" id="2.60.120.330">
    <property type="entry name" value="B-lactam Antibiotic, Isopenicillin N Synthase, Chain"/>
    <property type="match status" value="3"/>
</dbReference>
<comment type="similarity">
    <text evidence="1 4">Belongs to the iron/ascorbate-dependent oxidoreductase family.</text>
</comment>
<dbReference type="GO" id="GO:0046872">
    <property type="term" value="F:metal ion binding"/>
    <property type="evidence" value="ECO:0007669"/>
    <property type="project" value="UniProtKB-KW"/>
</dbReference>
<dbReference type="Pfam" id="PF03171">
    <property type="entry name" value="2OG-FeII_Oxy"/>
    <property type="match status" value="1"/>
</dbReference>
<evidence type="ECO:0000256" key="2">
    <source>
        <dbReference type="ARBA" id="ARBA00022723"/>
    </source>
</evidence>
<name>A0A438JXW3_VITVI</name>
<dbReference type="InterPro" id="IPR050295">
    <property type="entry name" value="Plant_2OG-oxidoreductases"/>
</dbReference>
<protein>
    <submittedName>
        <fullName evidence="6">Protein SRG1</fullName>
    </submittedName>
</protein>
<dbReference type="PANTHER" id="PTHR47991">
    <property type="entry name" value="OXOGLUTARATE/IRON-DEPENDENT DIOXYGENASE"/>
    <property type="match status" value="1"/>
</dbReference>
<dbReference type="SUPFAM" id="SSF51197">
    <property type="entry name" value="Clavaminate synthase-like"/>
    <property type="match status" value="1"/>
</dbReference>
<dbReference type="GO" id="GO:0016491">
    <property type="term" value="F:oxidoreductase activity"/>
    <property type="evidence" value="ECO:0007669"/>
    <property type="project" value="UniProtKB-KW"/>
</dbReference>
<evidence type="ECO:0000256" key="1">
    <source>
        <dbReference type="ARBA" id="ARBA00008056"/>
    </source>
</evidence>
<keyword evidence="4" id="KW-0560">Oxidoreductase</keyword>
<accession>A0A438JXW3</accession>
<dbReference type="InterPro" id="IPR026992">
    <property type="entry name" value="DIOX_N"/>
</dbReference>
<dbReference type="Proteomes" id="UP000288805">
    <property type="component" value="Unassembled WGS sequence"/>
</dbReference>
<comment type="caution">
    <text evidence="6">The sequence shown here is derived from an EMBL/GenBank/DDBJ whole genome shotgun (WGS) entry which is preliminary data.</text>
</comment>
<evidence type="ECO:0000313" key="7">
    <source>
        <dbReference type="Proteomes" id="UP000288805"/>
    </source>
</evidence>
<evidence type="ECO:0000313" key="6">
    <source>
        <dbReference type="EMBL" id="RVX13792.1"/>
    </source>
</evidence>
<evidence type="ECO:0000256" key="3">
    <source>
        <dbReference type="ARBA" id="ARBA00023004"/>
    </source>
</evidence>